<dbReference type="PIRSF" id="PIRSF023956">
    <property type="entry name" value="Thiopurine_S-methyltransferase"/>
    <property type="match status" value="1"/>
</dbReference>
<dbReference type="PANTHER" id="PTHR10259">
    <property type="entry name" value="THIOPURINE S-METHYLTRANSFERASE"/>
    <property type="match status" value="1"/>
</dbReference>
<dbReference type="EMBL" id="VLKG01000001">
    <property type="protein sequence ID" value="TWH77180.1"/>
    <property type="molecule type" value="Genomic_DNA"/>
</dbReference>
<dbReference type="InterPro" id="IPR029063">
    <property type="entry name" value="SAM-dependent_MTases_sf"/>
</dbReference>
<keyword evidence="5 9" id="KW-0963">Cytoplasm</keyword>
<dbReference type="OrthoDB" id="9778208at2"/>
<evidence type="ECO:0000256" key="7">
    <source>
        <dbReference type="ARBA" id="ARBA00022679"/>
    </source>
</evidence>
<dbReference type="FunFam" id="3.40.50.150:FF:000101">
    <property type="entry name" value="Thiopurine S-methyltransferase"/>
    <property type="match status" value="1"/>
</dbReference>
<dbReference type="HAMAP" id="MF_00812">
    <property type="entry name" value="Thiopur_methtran"/>
    <property type="match status" value="1"/>
</dbReference>
<gene>
    <name evidence="9" type="primary">tpm</name>
    <name evidence="10" type="ORF">LX59_00083</name>
</gene>
<dbReference type="Proteomes" id="UP000319627">
    <property type="component" value="Unassembled WGS sequence"/>
</dbReference>
<evidence type="ECO:0000256" key="5">
    <source>
        <dbReference type="ARBA" id="ARBA00022490"/>
    </source>
</evidence>
<sequence>MTGRDDHLWLQLWREQRSTEFHQSAVNPLLARFWPDLKLAPQSRIFVPLCGKSLDLIWLAEQGHEVIGVELSPLAVQSFFAEQGWQPVQRQSGAFSLWQYQNISILCGDYFALNASDLGAVDVVYDRAALTALSGAVRQRYIEHLRRIVPQSASVFLLTIEDAAEGDSLQQALGIDKELECLCAPHYQVELTHVESLLETNTEAPEQAPCRVEYKVYRLSGRPAP</sequence>
<evidence type="ECO:0000256" key="2">
    <source>
        <dbReference type="ARBA" id="ARBA00004496"/>
    </source>
</evidence>
<dbReference type="RefSeq" id="WP_144569872.1">
    <property type="nucleotide sequence ID" value="NZ_VLKG01000001.1"/>
</dbReference>
<dbReference type="Pfam" id="PF05724">
    <property type="entry name" value="TPMT"/>
    <property type="match status" value="1"/>
</dbReference>
<evidence type="ECO:0000256" key="1">
    <source>
        <dbReference type="ARBA" id="ARBA00000903"/>
    </source>
</evidence>
<keyword evidence="6 9" id="KW-0489">Methyltransferase</keyword>
<dbReference type="InterPro" id="IPR025835">
    <property type="entry name" value="Thiopurine_S-MeTrfase"/>
</dbReference>
<evidence type="ECO:0000256" key="3">
    <source>
        <dbReference type="ARBA" id="ARBA00008145"/>
    </source>
</evidence>
<dbReference type="GO" id="GO:0005737">
    <property type="term" value="C:cytoplasm"/>
    <property type="evidence" value="ECO:0007669"/>
    <property type="project" value="UniProtKB-SubCell"/>
</dbReference>
<evidence type="ECO:0000313" key="10">
    <source>
        <dbReference type="EMBL" id="TWH77180.1"/>
    </source>
</evidence>
<comment type="similarity">
    <text evidence="3 9">Belongs to the class I-like SAM-binding methyltransferase superfamily. TPMT family.</text>
</comment>
<reference evidence="10 11" key="1">
    <citation type="submission" date="2019-07" db="EMBL/GenBank/DDBJ databases">
        <title>Genomic Encyclopedia of Type Strains, Phase I: the one thousand microbial genomes (KMG-I) project.</title>
        <authorList>
            <person name="Kyrpides N."/>
        </authorList>
    </citation>
    <scope>NUCLEOTIDE SEQUENCE [LARGE SCALE GENOMIC DNA]</scope>
    <source>
        <strain evidence="10 11">DSM 375</strain>
    </source>
</reference>
<protein>
    <recommendedName>
        <fullName evidence="4 9">Thiopurine S-methyltransferase</fullName>
        <ecNumber evidence="4 9">2.1.1.67</ecNumber>
    </recommendedName>
    <alternativeName>
        <fullName evidence="9">Thiopurine methyltransferase</fullName>
    </alternativeName>
</protein>
<comment type="caution">
    <text evidence="10">The sequence shown here is derived from an EMBL/GenBank/DDBJ whole genome shotgun (WGS) entry which is preliminary data.</text>
</comment>
<comment type="subcellular location">
    <subcellularLocation>
        <location evidence="2 9">Cytoplasm</location>
    </subcellularLocation>
</comment>
<feature type="binding site" evidence="9">
    <location>
        <position position="70"/>
    </location>
    <ligand>
        <name>S-adenosyl-L-methionine</name>
        <dbReference type="ChEBI" id="CHEBI:59789"/>
    </ligand>
</feature>
<dbReference type="GO" id="GO:0032259">
    <property type="term" value="P:methylation"/>
    <property type="evidence" value="ECO:0007669"/>
    <property type="project" value="UniProtKB-KW"/>
</dbReference>
<dbReference type="AlphaFoldDB" id="A0A562J242"/>
<organism evidence="10 11">
    <name type="scientific">Azomonas agilis</name>
    <dbReference type="NCBI Taxonomy" id="116849"/>
    <lineage>
        <taxon>Bacteria</taxon>
        <taxon>Pseudomonadati</taxon>
        <taxon>Pseudomonadota</taxon>
        <taxon>Gammaproteobacteria</taxon>
        <taxon>Pseudomonadales</taxon>
        <taxon>Pseudomonadaceae</taxon>
        <taxon>Azomonas</taxon>
    </lineage>
</organism>
<evidence type="ECO:0000256" key="8">
    <source>
        <dbReference type="ARBA" id="ARBA00022691"/>
    </source>
</evidence>
<dbReference type="EC" id="2.1.1.67" evidence="4 9"/>
<accession>A0A562J242</accession>
<dbReference type="PANTHER" id="PTHR10259:SF11">
    <property type="entry name" value="THIOPURINE S-METHYLTRANSFERASE"/>
    <property type="match status" value="1"/>
</dbReference>
<dbReference type="NCBIfam" id="NF009732">
    <property type="entry name" value="PRK13255.1"/>
    <property type="match status" value="1"/>
</dbReference>
<feature type="binding site" evidence="9">
    <location>
        <position position="13"/>
    </location>
    <ligand>
        <name>S-adenosyl-L-methionine</name>
        <dbReference type="ChEBI" id="CHEBI:59789"/>
    </ligand>
</feature>
<evidence type="ECO:0000256" key="4">
    <source>
        <dbReference type="ARBA" id="ARBA00011905"/>
    </source>
</evidence>
<evidence type="ECO:0000256" key="6">
    <source>
        <dbReference type="ARBA" id="ARBA00022603"/>
    </source>
</evidence>
<proteinExistence type="inferred from homology"/>
<comment type="catalytic activity">
    <reaction evidence="1 9">
        <text>S-adenosyl-L-methionine + a thiopurine = S-adenosyl-L-homocysteine + a thiopurine S-methylether.</text>
        <dbReference type="EC" id="2.1.1.67"/>
    </reaction>
</comment>
<dbReference type="Gene3D" id="3.40.50.150">
    <property type="entry name" value="Vaccinia Virus protein VP39"/>
    <property type="match status" value="1"/>
</dbReference>
<feature type="binding site" evidence="9">
    <location>
        <position position="49"/>
    </location>
    <ligand>
        <name>S-adenosyl-L-methionine</name>
        <dbReference type="ChEBI" id="CHEBI:59789"/>
    </ligand>
</feature>
<evidence type="ECO:0000256" key="9">
    <source>
        <dbReference type="HAMAP-Rule" id="MF_00812"/>
    </source>
</evidence>
<dbReference type="CDD" id="cd02440">
    <property type="entry name" value="AdoMet_MTases"/>
    <property type="match status" value="1"/>
</dbReference>
<dbReference type="InterPro" id="IPR008854">
    <property type="entry name" value="TPMT"/>
</dbReference>
<dbReference type="GO" id="GO:0008119">
    <property type="term" value="F:thiopurine S-methyltransferase activity"/>
    <property type="evidence" value="ECO:0007669"/>
    <property type="project" value="UniProtKB-UniRule"/>
</dbReference>
<keyword evidence="8 9" id="KW-0949">S-adenosyl-L-methionine</keyword>
<dbReference type="SUPFAM" id="SSF53335">
    <property type="entry name" value="S-adenosyl-L-methionine-dependent methyltransferases"/>
    <property type="match status" value="1"/>
</dbReference>
<feature type="binding site" evidence="9">
    <location>
        <position position="127"/>
    </location>
    <ligand>
        <name>S-adenosyl-L-methionine</name>
        <dbReference type="ChEBI" id="CHEBI:59789"/>
    </ligand>
</feature>
<dbReference type="PROSITE" id="PS51585">
    <property type="entry name" value="SAM_MT_TPMT"/>
    <property type="match status" value="1"/>
</dbReference>
<evidence type="ECO:0000313" key="11">
    <source>
        <dbReference type="Proteomes" id="UP000319627"/>
    </source>
</evidence>
<keyword evidence="11" id="KW-1185">Reference proteome</keyword>
<name>A0A562J242_9GAMM</name>
<keyword evidence="7 9" id="KW-0808">Transferase</keyword>